<organism evidence="2 3">
    <name type="scientific">Methanobrevibacter millerae</name>
    <dbReference type="NCBI Taxonomy" id="230361"/>
    <lineage>
        <taxon>Archaea</taxon>
        <taxon>Methanobacteriati</taxon>
        <taxon>Methanobacteriota</taxon>
        <taxon>Methanomada group</taxon>
        <taxon>Methanobacteria</taxon>
        <taxon>Methanobacteriales</taxon>
        <taxon>Methanobacteriaceae</taxon>
        <taxon>Methanobrevibacter</taxon>
    </lineage>
</organism>
<dbReference type="Gene3D" id="3.60.15.10">
    <property type="entry name" value="Ribonuclease Z/Hydroxyacylglutathione hydrolase-like"/>
    <property type="match status" value="1"/>
</dbReference>
<dbReference type="InterPro" id="IPR045761">
    <property type="entry name" value="ODP_dom"/>
</dbReference>
<dbReference type="Proteomes" id="UP000067738">
    <property type="component" value="Chromosome"/>
</dbReference>
<dbReference type="SUPFAM" id="SSF56281">
    <property type="entry name" value="Metallo-hydrolase/oxidoreductase"/>
    <property type="match status" value="1"/>
</dbReference>
<proteinExistence type="predicted"/>
<gene>
    <name evidence="2" type="primary">fprA1</name>
    <name evidence="2" type="ORF">sm9_1011</name>
</gene>
<evidence type="ECO:0000313" key="2">
    <source>
        <dbReference type="EMBL" id="ALT68800.1"/>
    </source>
</evidence>
<dbReference type="InterPro" id="IPR001279">
    <property type="entry name" value="Metallo-B-lactamas"/>
</dbReference>
<dbReference type="PANTHER" id="PTHR43717:SF1">
    <property type="entry name" value="ANAEROBIC NITRIC OXIDE REDUCTASE FLAVORUBREDOXIN"/>
    <property type="match status" value="1"/>
</dbReference>
<dbReference type="SMART" id="SM00849">
    <property type="entry name" value="Lactamase_B"/>
    <property type="match status" value="1"/>
</dbReference>
<dbReference type="GO" id="GO:0016491">
    <property type="term" value="F:oxidoreductase activity"/>
    <property type="evidence" value="ECO:0007669"/>
    <property type="project" value="InterPro"/>
</dbReference>
<dbReference type="GO" id="GO:0046872">
    <property type="term" value="F:metal ion binding"/>
    <property type="evidence" value="ECO:0007669"/>
    <property type="project" value="InterPro"/>
</dbReference>
<dbReference type="GeneID" id="26735980"/>
<protein>
    <submittedName>
        <fullName evidence="2">F420H2 oxidase FprA1</fullName>
    </submittedName>
</protein>
<dbReference type="Gene3D" id="3.40.50.360">
    <property type="match status" value="1"/>
</dbReference>
<dbReference type="CDD" id="cd07709">
    <property type="entry name" value="flavodiiron_proteins_MBL-fold"/>
    <property type="match status" value="1"/>
</dbReference>
<dbReference type="Pfam" id="PF19583">
    <property type="entry name" value="ODP"/>
    <property type="match status" value="1"/>
</dbReference>
<dbReference type="EMBL" id="CP011266">
    <property type="protein sequence ID" value="ALT68800.1"/>
    <property type="molecule type" value="Genomic_DNA"/>
</dbReference>
<dbReference type="GO" id="GO:0010181">
    <property type="term" value="F:FMN binding"/>
    <property type="evidence" value="ECO:0007669"/>
    <property type="project" value="InterPro"/>
</dbReference>
<evidence type="ECO:0000259" key="1">
    <source>
        <dbReference type="PROSITE" id="PS50902"/>
    </source>
</evidence>
<dbReference type="GO" id="GO:0009055">
    <property type="term" value="F:electron transfer activity"/>
    <property type="evidence" value="ECO:0007669"/>
    <property type="project" value="InterPro"/>
</dbReference>
<dbReference type="RefSeq" id="WP_058739090.1">
    <property type="nucleotide sequence ID" value="NZ_CP011266.1"/>
</dbReference>
<keyword evidence="3" id="KW-1185">Reference proteome</keyword>
<dbReference type="KEGG" id="mmil:sm9_1011"/>
<dbReference type="PANTHER" id="PTHR43717">
    <property type="entry name" value="ANAEROBIC NITRIC OXIDE REDUCTASE FLAVORUBREDOXIN"/>
    <property type="match status" value="1"/>
</dbReference>
<dbReference type="PROSITE" id="PS50902">
    <property type="entry name" value="FLAVODOXIN_LIKE"/>
    <property type="match status" value="1"/>
</dbReference>
<sequence>MKAKAAKIAEGVYWVGVLHWNSRTFHGYGIPGTTYNAYLVFGGEKTVLIDNVYGGLDNQLYARIEDAFAQEGKDIQIDVFVQNHSEMDHSTHLRETIEKYNPEAEIYASPNCAKFLEQQYHNFGDLKINTVQTGDEVDIGGRTLAFVSAPMLHWPDSMFTFLVEDGILFSNDAFGQHVCHSKRFDEDYSLDILEKEAQKYYANLVTLGSPMLRMKLQELTDNGIVDQIKMIAPCHGQIWKNPKFIIDLYAKWGSGVCKDKITVIYDTMHHSTEKLAFQIAEGIASEGVEVAMYFMQHDGPDDAITDILDSKAIALGAPTMMNKPFPRIGNMIYWLDCVNFAGTTSNKNALIFSSKGWGGGAVKKLQTDLEAAGFNVTDTLDVTFVPDEDVLEEAFNKGAELARSIKE</sequence>
<reference evidence="2 3" key="1">
    <citation type="submission" date="2015-04" db="EMBL/GenBank/DDBJ databases">
        <title>The complete genome sequence of the rumen methanogen Methanobrevibacter millerae SM9.</title>
        <authorList>
            <person name="Leahy S.C."/>
            <person name="Kelly W.J."/>
            <person name="Pacheco D.M."/>
            <person name="Li D."/>
            <person name="Altermann E."/>
            <person name="Attwood G.T."/>
        </authorList>
    </citation>
    <scope>NUCLEOTIDE SEQUENCE [LARGE SCALE GENOMIC DNA]</scope>
    <source>
        <strain evidence="2 3">SM9</strain>
    </source>
</reference>
<dbReference type="InterPro" id="IPR016440">
    <property type="entry name" value="Rubredoxin-O_OxRdtase"/>
</dbReference>
<dbReference type="SUPFAM" id="SSF52218">
    <property type="entry name" value="Flavoproteins"/>
    <property type="match status" value="1"/>
</dbReference>
<name>A0A0U3E763_9EURY</name>
<dbReference type="Pfam" id="PF00258">
    <property type="entry name" value="Flavodoxin_1"/>
    <property type="match status" value="1"/>
</dbReference>
<evidence type="ECO:0000313" key="3">
    <source>
        <dbReference type="Proteomes" id="UP000067738"/>
    </source>
</evidence>
<dbReference type="PATRIC" id="fig|230361.4.peg.1041"/>
<feature type="domain" description="Flavodoxin-like" evidence="1">
    <location>
        <begin position="261"/>
        <end position="402"/>
    </location>
</feature>
<dbReference type="InterPro" id="IPR008254">
    <property type="entry name" value="Flavodoxin/NO_synth"/>
</dbReference>
<dbReference type="InterPro" id="IPR036866">
    <property type="entry name" value="RibonucZ/Hydroxyglut_hydro"/>
</dbReference>
<dbReference type="PIRSF" id="PIRSF005243">
    <property type="entry name" value="ROO"/>
    <property type="match status" value="1"/>
</dbReference>
<dbReference type="OrthoDB" id="6433at2157"/>
<dbReference type="InterPro" id="IPR029039">
    <property type="entry name" value="Flavoprotein-like_sf"/>
</dbReference>
<dbReference type="AlphaFoldDB" id="A0A0U3E763"/>
<accession>A0A0U3E763</accession>